<evidence type="ECO:0000313" key="15">
    <source>
        <dbReference type="Proteomes" id="UP000504617"/>
    </source>
</evidence>
<dbReference type="PROSITE" id="PS01353">
    <property type="entry name" value="HEMATOPO_REC_L_F2"/>
    <property type="match status" value="1"/>
</dbReference>
<evidence type="ECO:0000256" key="13">
    <source>
        <dbReference type="SAM" id="Phobius"/>
    </source>
</evidence>
<evidence type="ECO:0000256" key="6">
    <source>
        <dbReference type="ARBA" id="ARBA00022989"/>
    </source>
</evidence>
<dbReference type="PROSITE" id="PS50853">
    <property type="entry name" value="FN3"/>
    <property type="match status" value="3"/>
</dbReference>
<keyword evidence="8" id="KW-1015">Disulfide bond</keyword>
<dbReference type="FunFam" id="2.60.40.10:FF:000465">
    <property type="entry name" value="Granulocyte colony-stimulating factor receptor"/>
    <property type="match status" value="1"/>
</dbReference>
<proteinExistence type="inferred from homology"/>
<feature type="region of interest" description="Disordered" evidence="12">
    <location>
        <begin position="911"/>
        <end position="953"/>
    </location>
</feature>
<evidence type="ECO:0000256" key="5">
    <source>
        <dbReference type="ARBA" id="ARBA00022737"/>
    </source>
</evidence>
<dbReference type="InterPro" id="IPR052672">
    <property type="entry name" value="Type1_Cytokine_Rcpt_Type2"/>
</dbReference>
<evidence type="ECO:0000256" key="12">
    <source>
        <dbReference type="SAM" id="MobiDB-lite"/>
    </source>
</evidence>
<evidence type="ECO:0000256" key="9">
    <source>
        <dbReference type="ARBA" id="ARBA00023170"/>
    </source>
</evidence>
<feature type="domain" description="Fibronectin type-III" evidence="14">
    <location>
        <begin position="727"/>
        <end position="821"/>
    </location>
</feature>
<dbReference type="InterPro" id="IPR003961">
    <property type="entry name" value="FN3_dom"/>
</dbReference>
<evidence type="ECO:0000256" key="2">
    <source>
        <dbReference type="ARBA" id="ARBA00008921"/>
    </source>
</evidence>
<evidence type="ECO:0000256" key="11">
    <source>
        <dbReference type="ARBA" id="ARBA00023319"/>
    </source>
</evidence>
<dbReference type="InterPro" id="IPR036116">
    <property type="entry name" value="FN3_sf"/>
</dbReference>
<keyword evidence="9 16" id="KW-0675">Receptor</keyword>
<dbReference type="InterPro" id="IPR013783">
    <property type="entry name" value="Ig-like_fold"/>
</dbReference>
<accession>A0A6I9XHJ0</accession>
<reference evidence="16" key="1">
    <citation type="submission" date="2025-08" db="UniProtKB">
        <authorList>
            <consortium name="RefSeq"/>
        </authorList>
    </citation>
    <scope>IDENTIFICATION</scope>
    <source>
        <tissue evidence="16">Skeletal muscle</tissue>
    </source>
</reference>
<keyword evidence="7 13" id="KW-0472">Membrane</keyword>
<name>A0A6I9XHJ0_9SAUR</name>
<keyword evidence="11" id="KW-0393">Immunoglobulin domain</keyword>
<dbReference type="CDD" id="cd00063">
    <property type="entry name" value="FN3"/>
    <property type="match status" value="3"/>
</dbReference>
<dbReference type="OrthoDB" id="9887129at2759"/>
<organism evidence="15 16">
    <name type="scientific">Thamnophis sirtalis</name>
    <dbReference type="NCBI Taxonomy" id="35019"/>
    <lineage>
        <taxon>Eukaryota</taxon>
        <taxon>Metazoa</taxon>
        <taxon>Chordata</taxon>
        <taxon>Craniata</taxon>
        <taxon>Vertebrata</taxon>
        <taxon>Euteleostomi</taxon>
        <taxon>Lepidosauria</taxon>
        <taxon>Squamata</taxon>
        <taxon>Bifurcata</taxon>
        <taxon>Unidentata</taxon>
        <taxon>Episquamata</taxon>
        <taxon>Toxicofera</taxon>
        <taxon>Serpentes</taxon>
        <taxon>Colubroidea</taxon>
        <taxon>Colubridae</taxon>
        <taxon>Natricinae</taxon>
        <taxon>Thamnophis</taxon>
    </lineage>
</organism>
<dbReference type="SUPFAM" id="SSF49265">
    <property type="entry name" value="Fibronectin type III"/>
    <property type="match status" value="4"/>
</dbReference>
<dbReference type="SUPFAM" id="SSF48726">
    <property type="entry name" value="Immunoglobulin"/>
    <property type="match status" value="1"/>
</dbReference>
<evidence type="ECO:0000256" key="10">
    <source>
        <dbReference type="ARBA" id="ARBA00023180"/>
    </source>
</evidence>
<dbReference type="PANTHER" id="PTHR48423">
    <property type="entry name" value="INTERLEUKIN-27 RECEPTOR SUBUNIT ALPHA"/>
    <property type="match status" value="1"/>
</dbReference>
<comment type="similarity">
    <text evidence="2">Belongs to the type I cytokine receptor family. Type 2 subfamily.</text>
</comment>
<keyword evidence="6 13" id="KW-1133">Transmembrane helix</keyword>
<feature type="domain" description="Fibronectin type-III" evidence="14">
    <location>
        <begin position="631"/>
        <end position="726"/>
    </location>
</feature>
<evidence type="ECO:0000256" key="7">
    <source>
        <dbReference type="ARBA" id="ARBA00023136"/>
    </source>
</evidence>
<dbReference type="PANTHER" id="PTHR48423:SF1">
    <property type="entry name" value="INTERLEUKIN-27 RECEPTOR SUBUNIT ALPHA"/>
    <property type="match status" value="1"/>
</dbReference>
<dbReference type="GeneID" id="106543650"/>
<protein>
    <submittedName>
        <fullName evidence="16">Granulocyte colony-stimulating factor receptor</fullName>
    </submittedName>
</protein>
<dbReference type="Proteomes" id="UP000504617">
    <property type="component" value="Unplaced"/>
</dbReference>
<evidence type="ECO:0000256" key="4">
    <source>
        <dbReference type="ARBA" id="ARBA00022729"/>
    </source>
</evidence>
<evidence type="ECO:0000256" key="3">
    <source>
        <dbReference type="ARBA" id="ARBA00022692"/>
    </source>
</evidence>
<feature type="domain" description="Fibronectin type-III" evidence="14">
    <location>
        <begin position="434"/>
        <end position="531"/>
    </location>
</feature>
<dbReference type="Pfam" id="PF00041">
    <property type="entry name" value="fn3"/>
    <property type="match status" value="2"/>
</dbReference>
<sequence length="1049" mass="116769">MVFIHEASEECVKSELDLFQLAPTQTSIENCTYIEIPPLSALTPNAPLEFFITGHGEHYMDLNNTLLYVSCKIVKADGTDIADGARVSLVNYPIASLFNQVDVMLGDRVITQSHHCYAYRALIELVLNYGGDALGTQFSAGGFYKDEAMLMENTLLTVAGMKVYSIPAGSLVCNQENLFLGQLPKQLVIGFVDNTAFRGRNVTLPEPKHEKPRGFLGKDAGMLSFPPLDARSHLAVNSSVVVLGGNITASCTIWRNHCHIAKDSKIQIVWKLRNQQLRGPQYSFSDGVEVSNITVGPFKEPVTPLSCCVQEHGIPQVMNLTQILAGYPPCQPQNLTCVFNITSKSLACQWDPGWDSLLPTRVALKGFRSSRECKALAHIADCIPETGQHSCIFQRLELQLYQKMLFWVSVENALGNVTSEHLCADPMDLAWLEPPTIQDIKPLSEESDCMVVRWEAGKDSKLMEQACDLRYQVEGSLEWSLVHNITTSSRQIRQCSFLFGSLYHFQMRCRRLPLSYWSSWSPAKLFTTHKKAPSGALDAWWKLREAEKGTEVQLLWKPMKPHEANGQILGYWAALSTTQHMGNSLSLCNTTQRQCTFLMPPGAERIYLSAYNSRGASQPTEIFLLEKKGQPVLKIQASPHNEKSFQLWWDPPRTPATGYIVEWHRVTSAAEESSIGWQKLHNGSIRETLIQEDIEPFQRYQISVYPLYRDKVGVPQSIEAYTRQKAPASSPKIHPQNIGVSTAEVWWNPLPVEDQNGFITGYTLFWIDPNEEVRSVAVNASVDTLTISGLRPSRMYSLHLMASTMGGSTNGTSLVITTKDMEYLDITIVYLLIGLLLAMIIGMVICFQKSKRMKTQFWPSVPDPANSSLGKWAPTVLQEETLQAPKACELSPVIVSAILVIEADEKKCLSCGKSEPSPATEGSPAAPSDSGAREAKGAVPTDGSGPTTYMNNPEPVQYAKVLAGSYRTQQQASPTIYIRSSSRQPLLHSLTPSPKPYKNLWFHSEQPERTTPSSFQEETVFLDGALLDFPLLQGLKVDGNEDLCDFRRL</sequence>
<feature type="transmembrane region" description="Helical" evidence="13">
    <location>
        <begin position="828"/>
        <end position="847"/>
    </location>
</feature>
<evidence type="ECO:0000313" key="16">
    <source>
        <dbReference type="RefSeq" id="XP_013915184.1"/>
    </source>
</evidence>
<keyword evidence="10" id="KW-0325">Glycoprotein</keyword>
<dbReference type="SMART" id="SM00060">
    <property type="entry name" value="FN3"/>
    <property type="match status" value="3"/>
</dbReference>
<keyword evidence="5" id="KW-0677">Repeat</keyword>
<dbReference type="Gene3D" id="2.60.40.10">
    <property type="entry name" value="Immunoglobulins"/>
    <property type="match status" value="6"/>
</dbReference>
<dbReference type="GO" id="GO:0004896">
    <property type="term" value="F:cytokine receptor activity"/>
    <property type="evidence" value="ECO:0007669"/>
    <property type="project" value="InterPro"/>
</dbReference>
<dbReference type="KEGG" id="tsr:106543650"/>
<dbReference type="AlphaFoldDB" id="A0A6I9XHJ0"/>
<comment type="subcellular location">
    <subcellularLocation>
        <location evidence="1">Membrane</location>
        <topology evidence="1">Single-pass type I membrane protein</topology>
    </subcellularLocation>
</comment>
<gene>
    <name evidence="16" type="primary">CSF3R</name>
</gene>
<evidence type="ECO:0000256" key="1">
    <source>
        <dbReference type="ARBA" id="ARBA00004479"/>
    </source>
</evidence>
<dbReference type="Pfam" id="PF06328">
    <property type="entry name" value="Lep_receptor_Ig"/>
    <property type="match status" value="1"/>
</dbReference>
<dbReference type="InterPro" id="IPR036179">
    <property type="entry name" value="Ig-like_dom_sf"/>
</dbReference>
<evidence type="ECO:0000259" key="14">
    <source>
        <dbReference type="PROSITE" id="PS50853"/>
    </source>
</evidence>
<dbReference type="GO" id="GO:0005886">
    <property type="term" value="C:plasma membrane"/>
    <property type="evidence" value="ECO:0007669"/>
    <property type="project" value="UniProtKB-ARBA"/>
</dbReference>
<dbReference type="InterPro" id="IPR010457">
    <property type="entry name" value="IgC2-like_lig-bd"/>
</dbReference>
<dbReference type="InterPro" id="IPR003529">
    <property type="entry name" value="Hematopoietin_rcpt_Gp130_CS"/>
</dbReference>
<keyword evidence="3 13" id="KW-0812">Transmembrane</keyword>
<keyword evidence="4" id="KW-0732">Signal</keyword>
<dbReference type="CTD" id="1441"/>
<keyword evidence="15" id="KW-1185">Reference proteome</keyword>
<dbReference type="RefSeq" id="XP_013915184.1">
    <property type="nucleotide sequence ID" value="XM_014059709.1"/>
</dbReference>
<evidence type="ECO:0000256" key="8">
    <source>
        <dbReference type="ARBA" id="ARBA00023157"/>
    </source>
</evidence>